<sequence>MANLSMNGVPGVIALLSQVLWLWTPSSINWPNSSATLSFSSSWILLSLAERNLLARCWFILALGATPSTAIINTLRGLAMFNTRSVYSKIANSISSSVAGAGLSSGWEHGWTIPFISKYKLSSSPFGLALP</sequence>
<evidence type="ECO:0000313" key="3">
    <source>
        <dbReference type="Proteomes" id="UP000774326"/>
    </source>
</evidence>
<accession>A0A9P8PQE9</accession>
<reference evidence="2" key="1">
    <citation type="journal article" date="2021" name="Open Biol.">
        <title>Shared evolutionary footprints suggest mitochondrial oxidative damage underlies multiple complex I losses in fungi.</title>
        <authorList>
            <person name="Schikora-Tamarit M.A."/>
            <person name="Marcet-Houben M."/>
            <person name="Nosek J."/>
            <person name="Gabaldon T."/>
        </authorList>
    </citation>
    <scope>NUCLEOTIDE SEQUENCE</scope>
    <source>
        <strain evidence="2">CBS2887</strain>
    </source>
</reference>
<name>A0A9P8PQE9_WICPI</name>
<gene>
    <name evidence="2" type="ORF">WICPIJ_009243</name>
</gene>
<keyword evidence="1" id="KW-0732">Signal</keyword>
<evidence type="ECO:0008006" key="4">
    <source>
        <dbReference type="Google" id="ProtNLM"/>
    </source>
</evidence>
<protein>
    <recommendedName>
        <fullName evidence="4">Secreted protein</fullName>
    </recommendedName>
</protein>
<feature type="signal peptide" evidence="1">
    <location>
        <begin position="1"/>
        <end position="28"/>
    </location>
</feature>
<dbReference type="OrthoDB" id="10603229at2759"/>
<feature type="chain" id="PRO_5040396470" description="Secreted protein" evidence="1">
    <location>
        <begin position="29"/>
        <end position="131"/>
    </location>
</feature>
<evidence type="ECO:0000313" key="2">
    <source>
        <dbReference type="EMBL" id="KAH3675790.1"/>
    </source>
</evidence>
<reference evidence="2" key="2">
    <citation type="submission" date="2021-01" db="EMBL/GenBank/DDBJ databases">
        <authorList>
            <person name="Schikora-Tamarit M.A."/>
        </authorList>
    </citation>
    <scope>NUCLEOTIDE SEQUENCE</scope>
    <source>
        <strain evidence="2">CBS2887</strain>
    </source>
</reference>
<dbReference type="Proteomes" id="UP000774326">
    <property type="component" value="Unassembled WGS sequence"/>
</dbReference>
<dbReference type="AlphaFoldDB" id="A0A9P8PQE9"/>
<comment type="caution">
    <text evidence="2">The sequence shown here is derived from an EMBL/GenBank/DDBJ whole genome shotgun (WGS) entry which is preliminary data.</text>
</comment>
<proteinExistence type="predicted"/>
<evidence type="ECO:0000256" key="1">
    <source>
        <dbReference type="SAM" id="SignalP"/>
    </source>
</evidence>
<organism evidence="2 3">
    <name type="scientific">Wickerhamomyces pijperi</name>
    <name type="common">Yeast</name>
    <name type="synonym">Pichia pijperi</name>
    <dbReference type="NCBI Taxonomy" id="599730"/>
    <lineage>
        <taxon>Eukaryota</taxon>
        <taxon>Fungi</taxon>
        <taxon>Dikarya</taxon>
        <taxon>Ascomycota</taxon>
        <taxon>Saccharomycotina</taxon>
        <taxon>Saccharomycetes</taxon>
        <taxon>Phaffomycetales</taxon>
        <taxon>Wickerhamomycetaceae</taxon>
        <taxon>Wickerhamomyces</taxon>
    </lineage>
</organism>
<dbReference type="EMBL" id="JAEUBG010005348">
    <property type="protein sequence ID" value="KAH3675790.1"/>
    <property type="molecule type" value="Genomic_DNA"/>
</dbReference>
<keyword evidence="3" id="KW-1185">Reference proteome</keyword>